<dbReference type="AlphaFoldDB" id="A0A8C2NMA1"/>
<dbReference type="Pfam" id="PF06487">
    <property type="entry name" value="SAP18"/>
    <property type="match status" value="1"/>
</dbReference>
<evidence type="ECO:0000256" key="1">
    <source>
        <dbReference type="ARBA" id="ARBA00009143"/>
    </source>
</evidence>
<dbReference type="GO" id="GO:0003714">
    <property type="term" value="F:transcription corepressor activity"/>
    <property type="evidence" value="ECO:0007669"/>
    <property type="project" value="TreeGrafter"/>
</dbReference>
<protein>
    <recommendedName>
        <fullName evidence="2">Histone deacetylase complex subunit SAP18</fullName>
    </recommendedName>
    <alternativeName>
        <fullName evidence="6">18 kDa Sin3-associated polypeptide</fullName>
    </alternativeName>
    <alternativeName>
        <fullName evidence="8">Sin3-associated polypeptide p18</fullName>
    </alternativeName>
</protein>
<evidence type="ECO:0000256" key="4">
    <source>
        <dbReference type="ARBA" id="ARBA00023015"/>
    </source>
</evidence>
<accession>A0A8C2NMA1</accession>
<keyword evidence="3" id="KW-0678">Repressor</keyword>
<gene>
    <name evidence="10" type="primary">SAP18</name>
</gene>
<feature type="region of interest" description="Disordered" evidence="9">
    <location>
        <begin position="120"/>
        <end position="247"/>
    </location>
</feature>
<feature type="compositionally biased region" description="Gly residues" evidence="9">
    <location>
        <begin position="187"/>
        <end position="201"/>
    </location>
</feature>
<comment type="similarity">
    <text evidence="1">Belongs to the SAP18 family.</text>
</comment>
<dbReference type="InterPro" id="IPR010516">
    <property type="entry name" value="SAP18"/>
</dbReference>
<evidence type="ECO:0000256" key="8">
    <source>
        <dbReference type="ARBA" id="ARBA00081958"/>
    </source>
</evidence>
<proteinExistence type="inferred from homology"/>
<comment type="subunit">
    <text evidence="7">Found in a mRNA splicing-dependent exon junction complex (EJC). Component of the heterotrimeric ASAP (apoptosis- and splicing-associated protein) and PSAP complexes consisting of RNPS1, SAP18 and either ACIN1 or PNN, respectively; the ASAP and PSAP complexes probably are formed mutually exclusive. For the ASAP complex, the association of SAP18 seems to require a preformed RNPS1:ACIN1 complex. Forms a complex with SIN3A and HDAC1. Interacts with SUFU.</text>
</comment>
<feature type="region of interest" description="Disordered" evidence="9">
    <location>
        <begin position="1"/>
        <end position="36"/>
    </location>
</feature>
<dbReference type="PANTHER" id="PTHR13082">
    <property type="entry name" value="SAP18"/>
    <property type="match status" value="1"/>
</dbReference>
<keyword evidence="4" id="KW-0805">Transcription regulation</keyword>
<reference evidence="10" key="2">
    <citation type="submission" date="2025-08" db="UniProtKB">
        <authorList>
            <consortium name="Ensembl"/>
        </authorList>
    </citation>
    <scope>IDENTIFICATION</scope>
</reference>
<evidence type="ECO:0000313" key="10">
    <source>
        <dbReference type="Ensembl" id="ENSCHIP00010007473.1"/>
    </source>
</evidence>
<dbReference type="FunFam" id="3.10.20.550:FF:000001">
    <property type="entry name" value="Histone deacetylase complex subunit SAP18"/>
    <property type="match status" value="1"/>
</dbReference>
<organism evidence="10">
    <name type="scientific">Capra hircus</name>
    <name type="common">Goat</name>
    <dbReference type="NCBI Taxonomy" id="9925"/>
    <lineage>
        <taxon>Eukaryota</taxon>
        <taxon>Metazoa</taxon>
        <taxon>Chordata</taxon>
        <taxon>Craniata</taxon>
        <taxon>Vertebrata</taxon>
        <taxon>Euteleostomi</taxon>
        <taxon>Mammalia</taxon>
        <taxon>Eutheria</taxon>
        <taxon>Laurasiatheria</taxon>
        <taxon>Artiodactyla</taxon>
        <taxon>Ruminantia</taxon>
        <taxon>Pecora</taxon>
        <taxon>Bovidae</taxon>
        <taxon>Caprinae</taxon>
        <taxon>Capra</taxon>
    </lineage>
</organism>
<dbReference type="InterPro" id="IPR042534">
    <property type="entry name" value="SAP18_sf"/>
</dbReference>
<evidence type="ECO:0000256" key="6">
    <source>
        <dbReference type="ARBA" id="ARBA00030511"/>
    </source>
</evidence>
<evidence type="ECO:0000256" key="9">
    <source>
        <dbReference type="SAM" id="MobiDB-lite"/>
    </source>
</evidence>
<name>A0A8C2NMA1_CAPHI</name>
<dbReference type="GO" id="GO:0005634">
    <property type="term" value="C:nucleus"/>
    <property type="evidence" value="ECO:0007669"/>
    <property type="project" value="TreeGrafter"/>
</dbReference>
<reference evidence="10" key="1">
    <citation type="submission" date="2019-03" db="EMBL/GenBank/DDBJ databases">
        <title>Genome sequencing and reference-guided assembly of Black Bengal Goat (Capra hircus).</title>
        <authorList>
            <person name="Siddiki A.Z."/>
            <person name="Baten A."/>
            <person name="Billah M."/>
            <person name="Alam M.A.U."/>
            <person name="Shawrob K.S.M."/>
            <person name="Saha S."/>
            <person name="Chowdhury M."/>
            <person name="Rahman A.H."/>
            <person name="Stear M."/>
            <person name="Miah G."/>
            <person name="Das G.B."/>
            <person name="Hossain M.M."/>
            <person name="Kumkum M."/>
            <person name="Islam M.S."/>
            <person name="Mollah A.M."/>
            <person name="Ahsan A."/>
            <person name="Tusar F."/>
            <person name="Khan M.K.I."/>
        </authorList>
    </citation>
    <scope>NUCLEOTIDE SEQUENCE [LARGE SCALE GENOMIC DNA]</scope>
</reference>
<evidence type="ECO:0000256" key="2">
    <source>
        <dbReference type="ARBA" id="ARBA00017426"/>
    </source>
</evidence>
<evidence type="ECO:0000256" key="5">
    <source>
        <dbReference type="ARBA" id="ARBA00023163"/>
    </source>
</evidence>
<feature type="compositionally biased region" description="Basic and acidic residues" evidence="9">
    <location>
        <begin position="20"/>
        <end position="36"/>
    </location>
</feature>
<sequence>MLSAGVGGQSERLAGRRRKMAVESRVTQEEIKKEPEKPIDREKTCPLLLRVFTTNNGRHHRMDEFSRGNVPSSELQIYTWMDATLKELTSLVKEVYPEARKKGTHFNFAIVFTDLKRPGYRRHVPDRAPVPRPHPRPAVDREAPAAADRVGTGEAEHDPSPGDRSGEPLLAEPALPHGRAGARPRGGPQGGRLRGAQGGAGRQVPRAPSAGGPTRPPQRHQEVVLTVSPAGPRPRTLHCPQSGLVRP</sequence>
<evidence type="ECO:0000256" key="3">
    <source>
        <dbReference type="ARBA" id="ARBA00022491"/>
    </source>
</evidence>
<dbReference type="PANTHER" id="PTHR13082:SF0">
    <property type="entry name" value="HISTONE DEACETYLASE COMPLEX SUBUNIT SAP18"/>
    <property type="match status" value="1"/>
</dbReference>
<feature type="compositionally biased region" description="Basic and acidic residues" evidence="9">
    <location>
        <begin position="154"/>
        <end position="166"/>
    </location>
</feature>
<dbReference type="Gene3D" id="3.10.20.550">
    <property type="entry name" value="ASAP complex, SAP18 subunit"/>
    <property type="match status" value="1"/>
</dbReference>
<evidence type="ECO:0000256" key="7">
    <source>
        <dbReference type="ARBA" id="ARBA00063057"/>
    </source>
</evidence>
<keyword evidence="5" id="KW-0804">Transcription</keyword>
<dbReference type="Ensembl" id="ENSCHIT00010010465.1">
    <property type="protein sequence ID" value="ENSCHIP00010007473.1"/>
    <property type="gene ID" value="ENSCHIG00010005414.1"/>
</dbReference>